<protein>
    <recommendedName>
        <fullName evidence="16">Secretory phospholipase A2 receptor</fullName>
    </recommendedName>
</protein>
<feature type="disulfide bond" evidence="11">
    <location>
        <begin position="141"/>
        <end position="167"/>
    </location>
</feature>
<dbReference type="InterPro" id="IPR000562">
    <property type="entry name" value="FN_type2_dom"/>
</dbReference>
<evidence type="ECO:0000259" key="13">
    <source>
        <dbReference type="PROSITE" id="PS51092"/>
    </source>
</evidence>
<keyword evidence="10" id="KW-0325">Glycoprotein</keyword>
<evidence type="ECO:0000256" key="10">
    <source>
        <dbReference type="ARBA" id="ARBA00023180"/>
    </source>
</evidence>
<dbReference type="InterPro" id="IPR013806">
    <property type="entry name" value="Kringle-like"/>
</dbReference>
<dbReference type="CDD" id="cd00037">
    <property type="entry name" value="CLECT"/>
    <property type="match status" value="7"/>
</dbReference>
<evidence type="ECO:0000256" key="8">
    <source>
        <dbReference type="ARBA" id="ARBA00023157"/>
    </source>
</evidence>
<evidence type="ECO:0000259" key="12">
    <source>
        <dbReference type="PROSITE" id="PS50041"/>
    </source>
</evidence>
<reference evidence="14" key="1">
    <citation type="thesis" date="2020" institute="ProQuest LLC" country="789 East Eisenhower Parkway, Ann Arbor, MI, USA">
        <title>Comparative Genomics and Chromosome Evolution.</title>
        <authorList>
            <person name="Mudd A.B."/>
        </authorList>
    </citation>
    <scope>NUCLEOTIDE SEQUENCE</scope>
    <source>
        <strain evidence="14">Female2</strain>
        <tissue evidence="14">Blood</tissue>
    </source>
</reference>
<feature type="domain" description="C-type lectin" evidence="12">
    <location>
        <begin position="1083"/>
        <end position="1190"/>
    </location>
</feature>
<feature type="domain" description="C-type lectin" evidence="12">
    <location>
        <begin position="204"/>
        <end position="315"/>
    </location>
</feature>
<evidence type="ECO:0000256" key="3">
    <source>
        <dbReference type="ARBA" id="ARBA00022692"/>
    </source>
</evidence>
<dbReference type="GO" id="GO:0006897">
    <property type="term" value="P:endocytosis"/>
    <property type="evidence" value="ECO:0007669"/>
    <property type="project" value="UniProtKB-KW"/>
</dbReference>
<dbReference type="PANTHER" id="PTHR22803">
    <property type="entry name" value="MANNOSE, PHOSPHOLIPASE, LECTIN RECEPTOR RELATED"/>
    <property type="match status" value="1"/>
</dbReference>
<dbReference type="SMART" id="SM00059">
    <property type="entry name" value="FN2"/>
    <property type="match status" value="1"/>
</dbReference>
<evidence type="ECO:0008006" key="16">
    <source>
        <dbReference type="Google" id="ProtNLM"/>
    </source>
</evidence>
<keyword evidence="9" id="KW-0675">Receptor</keyword>
<dbReference type="Gene3D" id="2.10.10.10">
    <property type="entry name" value="Fibronectin, type II, collagen-binding"/>
    <property type="match status" value="1"/>
</dbReference>
<keyword evidence="4" id="KW-0732">Signal</keyword>
<feature type="domain" description="C-type lectin" evidence="12">
    <location>
        <begin position="1217"/>
        <end position="1332"/>
    </location>
</feature>
<dbReference type="InterPro" id="IPR035992">
    <property type="entry name" value="Ricin_B-like_lectins"/>
</dbReference>
<sequence>KDTFIIESGNLTKCISVESSRIVLRDCSVHSKNMLWKWVSHNALFNIGNSRCLGLNLSNVQEPLGMFECDSALHTLWWKCSKDLLIGADRYILAVERGTVVARRNLDYKWRRYRSPDESFCVEHQFQEIYTLRGNSAGKPCTFPFKYNNTWHHECIEDGSKGGTYWCATTMLYDRDGQWGKCPSSDVDTFCQFRWKENKTLQTCYQFNFDSALTWYEARVSCQAQGGDLLSIERVEEMNYLSMIQKSLDKVPFWTGLNSMEEASGWSWSDGSPLALINWKSNLKSNYEGQHCGVSDGGGKWHSSPCTVTLPYACKKYMAPRAAETFDMWRYHPTHCELGWYPHNRFCFKVVKEWLSWKEASDVCYFNGSDLVSVTSLADVEFLLKLLKNENVNETWTGMRVQYWDPVLFQWSDGSAVTFTYWGKEEPVIQNNPSDLCVSVQSTDGTWKLRRCAEKMFSICKRSGQIKPEPVDSETCQKEWERHGEYCYRIDYTNRTFQEASSGYYCASPLATVTNRFEQAFITSLITNKTSARDVYVWIALQDQNNTGEYAWIQNSSKRQNVAFTNWNKHQPSCQGGCVAMQHGKSEGRWEVKDCRTFKAMSLCKKPLMAVMERASVDAYIGVSSECYTWESELHLKYCYKIFHHEKVLRKRTWQEAEDFCQRFGGHLASFSHVDEEKFLMQMLNNMFSRDDERQFWIGFNKRKPSSGGSWGWSDGTPVLSSFLDDMYNDDSRNCAEYRADNKLVRSYCDERLEWICKVGKDKIPDTPDWHMKDIPWVFFQGNDYLLLPGMSQFAPHEFACSWMGGHVLTIHSAAEQAFIEAKIKKFVKSKEKWWIGISEEEPHRWVDGSPVIYNNWEKKADRIVSPNGPMCAYVSAETGLWGYSECSEHHPSICKTSNINKVEREEFHHLKSEAEGSCPIGWLRDFHKCYYVHNSEDGGTLYDWFSAATFCKEHGGRLASIENEIEQAFIVMQLYGQTNSFWIAHRSDDYRDWKSTTSYTYSNWSPILAHQGNMNVTRLSSGDQEDHCALLASNHTFHFPGSWFLERCKNKGYGFICEKALDHFSNNVNGSAINPVPDVLEYGLNLYKLLSGNMSWFDASVKCQEQGGDLVSITDQYYQAFITIVVNRLGYSHWIGLFSPENGHSYEWTDGSRSLFTAWNDEEFPSNGKCSYVGINGRWRTGDCNKELPGAVCLLANNKSTEIADSGECSENWVKFQNYCYSFSSVLKVKDFPSASEVCNHQGSSILTIRDEEENGFILVQLGKFTSVNLIWLDKIVLNGSNTAVWLDGTLVRFSKLVSDPLTSDQCVTLWTNDGTWWTAQCSEQRGFICKKPKEYKETENNPSVSRIVLSLPLFSYFGH</sequence>
<evidence type="ECO:0000256" key="1">
    <source>
        <dbReference type="ARBA" id="ARBA00004167"/>
    </source>
</evidence>
<dbReference type="Pfam" id="PF24562">
    <property type="entry name" value="CysR_MRC2_N"/>
    <property type="match status" value="1"/>
</dbReference>
<dbReference type="GO" id="GO:0016020">
    <property type="term" value="C:membrane"/>
    <property type="evidence" value="ECO:0007669"/>
    <property type="project" value="UniProtKB-SubCell"/>
</dbReference>
<keyword evidence="5" id="KW-0677">Repeat</keyword>
<feature type="domain" description="Fibronectin type-II" evidence="13">
    <location>
        <begin position="136"/>
        <end position="184"/>
    </location>
</feature>
<dbReference type="InterPro" id="IPR050111">
    <property type="entry name" value="C-type_lectin/snaclec_domain"/>
</dbReference>
<keyword evidence="3" id="KW-0812">Transmembrane</keyword>
<dbReference type="InterPro" id="IPR018378">
    <property type="entry name" value="C-type_lectin_CS"/>
</dbReference>
<dbReference type="InterPro" id="IPR016187">
    <property type="entry name" value="CTDL_fold"/>
</dbReference>
<keyword evidence="8 11" id="KW-1015">Disulfide bond</keyword>
<feature type="domain" description="C-type lectin" evidence="12">
    <location>
        <begin position="929"/>
        <end position="1052"/>
    </location>
</feature>
<organism evidence="14 15">
    <name type="scientific">Hymenochirus boettgeri</name>
    <name type="common">Congo dwarf clawed frog</name>
    <dbReference type="NCBI Taxonomy" id="247094"/>
    <lineage>
        <taxon>Eukaryota</taxon>
        <taxon>Metazoa</taxon>
        <taxon>Chordata</taxon>
        <taxon>Craniata</taxon>
        <taxon>Vertebrata</taxon>
        <taxon>Euteleostomi</taxon>
        <taxon>Amphibia</taxon>
        <taxon>Batrachia</taxon>
        <taxon>Anura</taxon>
        <taxon>Pipoidea</taxon>
        <taxon>Pipidae</taxon>
        <taxon>Pipinae</taxon>
        <taxon>Hymenochirus</taxon>
    </lineage>
</organism>
<dbReference type="PROSITE" id="PS51092">
    <property type="entry name" value="FN2_2"/>
    <property type="match status" value="1"/>
</dbReference>
<dbReference type="PROSITE" id="PS50231">
    <property type="entry name" value="RICIN_B_LECTIN"/>
    <property type="match status" value="1"/>
</dbReference>
<dbReference type="CDD" id="cd00062">
    <property type="entry name" value="FN2"/>
    <property type="match status" value="1"/>
</dbReference>
<dbReference type="SMART" id="SM00034">
    <property type="entry name" value="CLECT"/>
    <property type="match status" value="8"/>
</dbReference>
<feature type="disulfide bond" evidence="11">
    <location>
        <begin position="155"/>
        <end position="182"/>
    </location>
</feature>
<keyword evidence="6" id="KW-1133">Transmembrane helix</keyword>
<dbReference type="SUPFAM" id="SSF57440">
    <property type="entry name" value="Kringle-like"/>
    <property type="match status" value="1"/>
</dbReference>
<evidence type="ECO:0000313" key="15">
    <source>
        <dbReference type="Proteomes" id="UP000812440"/>
    </source>
</evidence>
<keyword evidence="7" id="KW-0472">Membrane</keyword>
<proteinExistence type="predicted"/>
<dbReference type="InterPro" id="IPR001304">
    <property type="entry name" value="C-type_lectin-like"/>
</dbReference>
<feature type="non-terminal residue" evidence="14">
    <location>
        <position position="1361"/>
    </location>
</feature>
<feature type="domain" description="C-type lectin" evidence="12">
    <location>
        <begin position="635"/>
        <end position="758"/>
    </location>
</feature>
<dbReference type="FunFam" id="2.80.10.50:FF:000039">
    <property type="entry name" value="Secretory phospholipase A2 receptor"/>
    <property type="match status" value="1"/>
</dbReference>
<comment type="caution">
    <text evidence="14">The sequence shown here is derived from an EMBL/GenBank/DDBJ whole genome shotgun (WGS) entry which is preliminary data.</text>
</comment>
<evidence type="ECO:0000313" key="14">
    <source>
        <dbReference type="EMBL" id="KAG8432379.1"/>
    </source>
</evidence>
<dbReference type="InterPro" id="IPR016186">
    <property type="entry name" value="C-type_lectin-like/link_sf"/>
</dbReference>
<evidence type="ECO:0000256" key="2">
    <source>
        <dbReference type="ARBA" id="ARBA00022583"/>
    </source>
</evidence>
<dbReference type="InterPro" id="IPR036943">
    <property type="entry name" value="FN_type2_sf"/>
</dbReference>
<evidence type="ECO:0000256" key="6">
    <source>
        <dbReference type="ARBA" id="ARBA00022989"/>
    </source>
</evidence>
<feature type="domain" description="C-type lectin" evidence="12">
    <location>
        <begin position="483"/>
        <end position="595"/>
    </location>
</feature>
<dbReference type="Proteomes" id="UP000812440">
    <property type="component" value="Chromosome 9"/>
</dbReference>
<dbReference type="PROSITE" id="PS00615">
    <property type="entry name" value="C_TYPE_LECTIN_1"/>
    <property type="match status" value="1"/>
</dbReference>
<gene>
    <name evidence="14" type="ORF">GDO86_016859</name>
</gene>
<dbReference type="Gene3D" id="2.80.10.50">
    <property type="match status" value="1"/>
</dbReference>
<dbReference type="OrthoDB" id="5858677at2759"/>
<dbReference type="Gene3D" id="3.10.100.10">
    <property type="entry name" value="Mannose-Binding Protein A, subunit A"/>
    <property type="match status" value="8"/>
</dbReference>
<dbReference type="InterPro" id="IPR000772">
    <property type="entry name" value="Ricin_B_lectin"/>
</dbReference>
<dbReference type="EMBL" id="JAACNH010000009">
    <property type="protein sequence ID" value="KAG8432379.1"/>
    <property type="molecule type" value="Genomic_DNA"/>
</dbReference>
<keyword evidence="2" id="KW-0254">Endocytosis</keyword>
<evidence type="ECO:0000256" key="11">
    <source>
        <dbReference type="PROSITE-ProRule" id="PRU00479"/>
    </source>
</evidence>
<evidence type="ECO:0000256" key="9">
    <source>
        <dbReference type="ARBA" id="ARBA00023170"/>
    </source>
</evidence>
<dbReference type="SUPFAM" id="SSF56436">
    <property type="entry name" value="C-type lectin-like"/>
    <property type="match status" value="8"/>
</dbReference>
<dbReference type="FunFam" id="2.10.10.10:FF:000001">
    <property type="entry name" value="Fibronectin 1a isoform 1"/>
    <property type="match status" value="1"/>
</dbReference>
<feature type="domain" description="C-type lectin" evidence="12">
    <location>
        <begin position="780"/>
        <end position="896"/>
    </location>
</feature>
<dbReference type="SUPFAM" id="SSF50370">
    <property type="entry name" value="Ricin B-like lectins"/>
    <property type="match status" value="1"/>
</dbReference>
<comment type="subcellular location">
    <subcellularLocation>
        <location evidence="1">Membrane</location>
        <topology evidence="1">Single-pass membrane protein</topology>
    </subcellularLocation>
</comment>
<dbReference type="SMART" id="SM00458">
    <property type="entry name" value="RICIN"/>
    <property type="match status" value="1"/>
</dbReference>
<accession>A0A8T2II23</accession>
<dbReference type="Pfam" id="PF00059">
    <property type="entry name" value="Lectin_C"/>
    <property type="match status" value="8"/>
</dbReference>
<dbReference type="PROSITE" id="PS50041">
    <property type="entry name" value="C_TYPE_LECTIN_2"/>
    <property type="match status" value="8"/>
</dbReference>
<keyword evidence="15" id="KW-1185">Reference proteome</keyword>
<evidence type="ECO:0000256" key="5">
    <source>
        <dbReference type="ARBA" id="ARBA00022737"/>
    </source>
</evidence>
<feature type="domain" description="C-type lectin" evidence="12">
    <location>
        <begin position="343"/>
        <end position="461"/>
    </location>
</feature>
<evidence type="ECO:0000256" key="4">
    <source>
        <dbReference type="ARBA" id="ARBA00022729"/>
    </source>
</evidence>
<name>A0A8T2II23_9PIPI</name>
<evidence type="ECO:0000256" key="7">
    <source>
        <dbReference type="ARBA" id="ARBA00023136"/>
    </source>
</evidence>
<dbReference type="Pfam" id="PF00040">
    <property type="entry name" value="fn2"/>
    <property type="match status" value="1"/>
</dbReference>